<protein>
    <submittedName>
        <fullName evidence="1">Uncharacterized protein</fullName>
    </submittedName>
</protein>
<gene>
    <name evidence="1" type="ORF">MmiAt1_10920</name>
</gene>
<name>A0ABU3VQC6_9EURY</name>
<dbReference type="RefSeq" id="WP_318785933.1">
    <property type="nucleotide sequence ID" value="NZ_JAWDKC010000019.1"/>
</dbReference>
<accession>A0ABU3VQC6</accession>
<keyword evidence="2" id="KW-1185">Reference proteome</keyword>
<dbReference type="Proteomes" id="UP001272052">
    <property type="component" value="Unassembled WGS sequence"/>
</dbReference>
<comment type="caution">
    <text evidence="1">The sequence shown here is derived from an EMBL/GenBank/DDBJ whole genome shotgun (WGS) entry which is preliminary data.</text>
</comment>
<evidence type="ECO:0000313" key="2">
    <source>
        <dbReference type="Proteomes" id="UP001272052"/>
    </source>
</evidence>
<evidence type="ECO:0000313" key="1">
    <source>
        <dbReference type="EMBL" id="MDV0445509.1"/>
    </source>
</evidence>
<dbReference type="EMBL" id="JAWDKC010000019">
    <property type="protein sequence ID" value="MDV0445509.1"/>
    <property type="molecule type" value="Genomic_DNA"/>
</dbReference>
<reference evidence="1 2" key="1">
    <citation type="submission" date="2023-06" db="EMBL/GenBank/DDBJ databases">
        <title>Genome sequence of Methanimicrococcus sp. At1.</title>
        <authorList>
            <person name="Protasov E."/>
            <person name="Platt K."/>
            <person name="Poehlein A."/>
            <person name="Daniel R."/>
            <person name="Brune A."/>
        </authorList>
    </citation>
    <scope>NUCLEOTIDE SEQUENCE [LARGE SCALE GENOMIC DNA]</scope>
    <source>
        <strain evidence="1 2">At1</strain>
    </source>
</reference>
<sequence length="56" mass="6002">MNKTANKTDSRILLIFKKQTARARDSGGDDGGGKRLQICNCIYGNGKVTAANGNCR</sequence>
<proteinExistence type="predicted"/>
<organism evidence="1 2">
    <name type="scientific">Methanimicrococcus hacksteinii</name>
    <dbReference type="NCBI Taxonomy" id="3028293"/>
    <lineage>
        <taxon>Archaea</taxon>
        <taxon>Methanobacteriati</taxon>
        <taxon>Methanobacteriota</taxon>
        <taxon>Stenosarchaea group</taxon>
        <taxon>Methanomicrobia</taxon>
        <taxon>Methanosarcinales</taxon>
        <taxon>Methanosarcinaceae</taxon>
        <taxon>Methanimicrococcus</taxon>
    </lineage>
</organism>